<dbReference type="PROSITE" id="PS50805">
    <property type="entry name" value="KRAB"/>
    <property type="match status" value="1"/>
</dbReference>
<protein>
    <submittedName>
        <fullName evidence="2">Zinc finger protein 124-like isoform X1</fullName>
    </submittedName>
</protein>
<sequence length="85" mass="9485">MQLVTFEDVAANFTVEEQALLDPSRKNLYRDVMRETLRNLGALVTILESEFLSTCLGQQVVSGQASPPSEHLPSQEVFKAAHRKP</sequence>
<dbReference type="AlphaFoldDB" id="A0A8B7TPZ5"/>
<dbReference type="GO" id="GO:0006355">
    <property type="term" value="P:regulation of DNA-templated transcription"/>
    <property type="evidence" value="ECO:0007669"/>
    <property type="project" value="InterPro"/>
</dbReference>
<dbReference type="SMART" id="SM00349">
    <property type="entry name" value="KRAB"/>
    <property type="match status" value="1"/>
</dbReference>
<dbReference type="GeneID" id="109677502"/>
<dbReference type="Pfam" id="PF01352">
    <property type="entry name" value="KRAB"/>
    <property type="match status" value="1"/>
</dbReference>
<dbReference type="InterPro" id="IPR036051">
    <property type="entry name" value="KRAB_dom_sf"/>
</dbReference>
<gene>
    <name evidence="2" type="primary">LOC109677502</name>
</gene>
<dbReference type="CDD" id="cd07765">
    <property type="entry name" value="KRAB_A-box"/>
    <property type="match status" value="1"/>
</dbReference>
<keyword evidence="1" id="KW-1185">Reference proteome</keyword>
<dbReference type="PANTHER" id="PTHR23232:SF158">
    <property type="entry name" value="KRAB DOMAIN-CONTAINING PROTEIN 5"/>
    <property type="match status" value="1"/>
</dbReference>
<proteinExistence type="predicted"/>
<evidence type="ECO:0000313" key="2">
    <source>
        <dbReference type="RefSeq" id="XP_020009041.1"/>
    </source>
</evidence>
<dbReference type="InterPro" id="IPR001909">
    <property type="entry name" value="KRAB"/>
</dbReference>
<accession>A0A8B7TPZ5</accession>
<dbReference type="KEGG" id="ccan:109677502"/>
<dbReference type="InterPro" id="IPR050169">
    <property type="entry name" value="Krueppel_C2H2_ZnF"/>
</dbReference>
<evidence type="ECO:0000313" key="1">
    <source>
        <dbReference type="Proteomes" id="UP001732720"/>
    </source>
</evidence>
<dbReference type="Gene3D" id="6.10.140.140">
    <property type="match status" value="1"/>
</dbReference>
<dbReference type="OrthoDB" id="9585558at2759"/>
<dbReference type="RefSeq" id="XP_020009041.1">
    <property type="nucleotide sequence ID" value="XM_020153452.1"/>
</dbReference>
<dbReference type="SUPFAM" id="SSF109640">
    <property type="entry name" value="KRAB domain (Kruppel-associated box)"/>
    <property type="match status" value="1"/>
</dbReference>
<dbReference type="Proteomes" id="UP001732720">
    <property type="component" value="Chromosome 14"/>
</dbReference>
<name>A0A8B7TPZ5_CASCN</name>
<dbReference type="PANTHER" id="PTHR23232">
    <property type="entry name" value="KRAB DOMAIN C2H2 ZINC FINGER"/>
    <property type="match status" value="1"/>
</dbReference>
<reference evidence="2" key="1">
    <citation type="submission" date="2025-08" db="UniProtKB">
        <authorList>
            <consortium name="RefSeq"/>
        </authorList>
    </citation>
    <scope>IDENTIFICATION</scope>
    <source>
        <tissue evidence="2">Leukocyte</tissue>
    </source>
</reference>
<organism evidence="2">
    <name type="scientific">Castor canadensis</name>
    <name type="common">American beaver</name>
    <dbReference type="NCBI Taxonomy" id="51338"/>
    <lineage>
        <taxon>Eukaryota</taxon>
        <taxon>Metazoa</taxon>
        <taxon>Chordata</taxon>
        <taxon>Craniata</taxon>
        <taxon>Vertebrata</taxon>
        <taxon>Euteleostomi</taxon>
        <taxon>Mammalia</taxon>
        <taxon>Eutheria</taxon>
        <taxon>Euarchontoglires</taxon>
        <taxon>Glires</taxon>
        <taxon>Rodentia</taxon>
        <taxon>Castorimorpha</taxon>
        <taxon>Castoridae</taxon>
        <taxon>Castor</taxon>
    </lineage>
</organism>